<sequence length="158" mass="17309">MKNQNDNCGTNISSRALRARRPAEAHRIDLLSMLSRRCKDLKLTTTSSSTASISNNVFSTQVIKDKLKSSVEDNKFDLVVKSSHLSNTKSNTCNTEAFLPASLNTKPKIGPSQFHDHEKFSSLKISNSDSGVIPIIIIDSCVEDQDSSENSLNLPSTP</sequence>
<protein>
    <submittedName>
        <fullName evidence="1">Expressed protein</fullName>
    </submittedName>
</protein>
<organism evidence="1 2">
    <name type="scientific">Phakopsora pachyrhizi</name>
    <name type="common">Asian soybean rust disease fungus</name>
    <dbReference type="NCBI Taxonomy" id="170000"/>
    <lineage>
        <taxon>Eukaryota</taxon>
        <taxon>Fungi</taxon>
        <taxon>Dikarya</taxon>
        <taxon>Basidiomycota</taxon>
        <taxon>Pucciniomycotina</taxon>
        <taxon>Pucciniomycetes</taxon>
        <taxon>Pucciniales</taxon>
        <taxon>Phakopsoraceae</taxon>
        <taxon>Phakopsora</taxon>
    </lineage>
</organism>
<name>A0AAV0BVC3_PHAPC</name>
<keyword evidence="2" id="KW-1185">Reference proteome</keyword>
<proteinExistence type="predicted"/>
<dbReference type="AlphaFoldDB" id="A0AAV0BVC3"/>
<reference evidence="1" key="1">
    <citation type="submission" date="2022-06" db="EMBL/GenBank/DDBJ databases">
        <authorList>
            <consortium name="SYNGENTA / RWTH Aachen University"/>
        </authorList>
    </citation>
    <scope>NUCLEOTIDE SEQUENCE</scope>
</reference>
<evidence type="ECO:0000313" key="1">
    <source>
        <dbReference type="EMBL" id="CAH7690416.1"/>
    </source>
</evidence>
<dbReference type="EMBL" id="CALTRL010006294">
    <property type="protein sequence ID" value="CAH7690416.1"/>
    <property type="molecule type" value="Genomic_DNA"/>
</dbReference>
<accession>A0AAV0BVC3</accession>
<evidence type="ECO:0000313" key="2">
    <source>
        <dbReference type="Proteomes" id="UP001153365"/>
    </source>
</evidence>
<comment type="caution">
    <text evidence="1">The sequence shown here is derived from an EMBL/GenBank/DDBJ whole genome shotgun (WGS) entry which is preliminary data.</text>
</comment>
<gene>
    <name evidence="1" type="ORF">PPACK8108_LOCUS25762</name>
</gene>
<dbReference type="Proteomes" id="UP001153365">
    <property type="component" value="Unassembled WGS sequence"/>
</dbReference>